<reference evidence="3" key="2">
    <citation type="journal article" date="2011" name="Proc. Natl. Acad. Sci. U.S.A.">
        <title>Obligate biotrophy features unraveled by the genomic analysis of rust fungi.</title>
        <authorList>
            <person name="Duplessis S."/>
            <person name="Cuomo C.A."/>
            <person name="Lin Y.-C."/>
            <person name="Aerts A."/>
            <person name="Tisserant E."/>
            <person name="Veneault-Fourrey C."/>
            <person name="Joly D.L."/>
            <person name="Hacquard S."/>
            <person name="Amselem J."/>
            <person name="Cantarel B.L."/>
            <person name="Chiu R."/>
            <person name="Coutinho P.M."/>
            <person name="Feau N."/>
            <person name="Field M."/>
            <person name="Frey P."/>
            <person name="Gelhaye E."/>
            <person name="Goldberg J."/>
            <person name="Grabherr M.G."/>
            <person name="Kodira C.D."/>
            <person name="Kohler A."/>
            <person name="Kuees U."/>
            <person name="Lindquist E.A."/>
            <person name="Lucas S.M."/>
            <person name="Mago R."/>
            <person name="Mauceli E."/>
            <person name="Morin E."/>
            <person name="Murat C."/>
            <person name="Pangilinan J.L."/>
            <person name="Park R."/>
            <person name="Pearson M."/>
            <person name="Quesneville H."/>
            <person name="Rouhier N."/>
            <person name="Sakthikumar S."/>
            <person name="Salamov A.A."/>
            <person name="Schmutz J."/>
            <person name="Selles B."/>
            <person name="Shapiro H."/>
            <person name="Tanguay P."/>
            <person name="Tuskan G.A."/>
            <person name="Henrissat B."/>
            <person name="Van de Peer Y."/>
            <person name="Rouze P."/>
            <person name="Ellis J.G."/>
            <person name="Dodds P.N."/>
            <person name="Schein J.E."/>
            <person name="Zhong S."/>
            <person name="Hamelin R.C."/>
            <person name="Grigoriev I.V."/>
            <person name="Szabo L.J."/>
            <person name="Martin F."/>
        </authorList>
    </citation>
    <scope>NUCLEOTIDE SEQUENCE [LARGE SCALE GENOMIC DNA]</scope>
    <source>
        <strain evidence="3">CRL 75-36-700-3 / race SCCL</strain>
    </source>
</reference>
<name>E3K6G9_PUCGT</name>
<accession>E3K6G9</accession>
<dbReference type="GeneID" id="10533582"/>
<feature type="region of interest" description="Disordered" evidence="1">
    <location>
        <begin position="46"/>
        <end position="117"/>
    </location>
</feature>
<feature type="region of interest" description="Disordered" evidence="1">
    <location>
        <begin position="1"/>
        <end position="25"/>
    </location>
</feature>
<dbReference type="Proteomes" id="UP000008783">
    <property type="component" value="Unassembled WGS sequence"/>
</dbReference>
<feature type="compositionally biased region" description="Acidic residues" evidence="1">
    <location>
        <begin position="554"/>
        <end position="563"/>
    </location>
</feature>
<feature type="region of interest" description="Disordered" evidence="1">
    <location>
        <begin position="465"/>
        <end position="563"/>
    </location>
</feature>
<dbReference type="EMBL" id="DS178274">
    <property type="protein sequence ID" value="EFP79891.1"/>
    <property type="molecule type" value="Genomic_DNA"/>
</dbReference>
<feature type="compositionally biased region" description="Acidic residues" evidence="1">
    <location>
        <begin position="500"/>
        <end position="511"/>
    </location>
</feature>
<gene>
    <name evidence="2" type="ORF">PGTG_05116</name>
</gene>
<dbReference type="OrthoDB" id="3254880at2759"/>
<keyword evidence="3" id="KW-1185">Reference proteome</keyword>
<organism evidence="2 3">
    <name type="scientific">Puccinia graminis f. sp. tritici (strain CRL 75-36-700-3 / race SCCL)</name>
    <name type="common">Black stem rust fungus</name>
    <dbReference type="NCBI Taxonomy" id="418459"/>
    <lineage>
        <taxon>Eukaryota</taxon>
        <taxon>Fungi</taxon>
        <taxon>Dikarya</taxon>
        <taxon>Basidiomycota</taxon>
        <taxon>Pucciniomycotina</taxon>
        <taxon>Pucciniomycetes</taxon>
        <taxon>Pucciniales</taxon>
        <taxon>Pucciniaceae</taxon>
        <taxon>Puccinia</taxon>
    </lineage>
</organism>
<evidence type="ECO:0000313" key="3">
    <source>
        <dbReference type="Proteomes" id="UP000008783"/>
    </source>
</evidence>
<reference key="1">
    <citation type="submission" date="2007-01" db="EMBL/GenBank/DDBJ databases">
        <title>The Genome Sequence of Puccinia graminis f. sp. tritici Strain CRL 75-36-700-3.</title>
        <authorList>
            <consortium name="The Broad Institute Genome Sequencing Platform"/>
            <person name="Birren B."/>
            <person name="Lander E."/>
            <person name="Galagan J."/>
            <person name="Nusbaum C."/>
            <person name="Devon K."/>
            <person name="Cuomo C."/>
            <person name="Jaffe D."/>
            <person name="Butler J."/>
            <person name="Alvarez P."/>
            <person name="Gnerre S."/>
            <person name="Grabherr M."/>
            <person name="Mauceli E."/>
            <person name="Brockman W."/>
            <person name="Young S."/>
            <person name="LaButti K."/>
            <person name="Sykes S."/>
            <person name="DeCaprio D."/>
            <person name="Crawford M."/>
            <person name="Koehrsen M."/>
            <person name="Engels R."/>
            <person name="Montgomery P."/>
            <person name="Pearson M."/>
            <person name="Howarth C."/>
            <person name="Larson L."/>
            <person name="White J."/>
            <person name="Zeng Q."/>
            <person name="Kodira C."/>
            <person name="Yandava C."/>
            <person name="Alvarado L."/>
            <person name="O'Leary S."/>
            <person name="Szabo L."/>
            <person name="Dean R."/>
            <person name="Schein J."/>
        </authorList>
    </citation>
    <scope>NUCLEOTIDE SEQUENCE</scope>
    <source>
        <strain>CRL 75-36-700-3</strain>
    </source>
</reference>
<evidence type="ECO:0000256" key="1">
    <source>
        <dbReference type="SAM" id="MobiDB-lite"/>
    </source>
</evidence>
<dbReference type="InParanoid" id="E3K6G9"/>
<dbReference type="HOGENOM" id="CLU_020173_0_0_1"/>
<dbReference type="VEuPathDB" id="FungiDB:PGTG_05116"/>
<dbReference type="RefSeq" id="XP_003324310.1">
    <property type="nucleotide sequence ID" value="XM_003324262.1"/>
</dbReference>
<evidence type="ECO:0000313" key="2">
    <source>
        <dbReference type="EMBL" id="EFP79891.1"/>
    </source>
</evidence>
<dbReference type="KEGG" id="pgr:PGTG_05116"/>
<feature type="compositionally biased region" description="Acidic residues" evidence="1">
    <location>
        <begin position="521"/>
        <end position="544"/>
    </location>
</feature>
<protein>
    <submittedName>
        <fullName evidence="2">Uncharacterized protein</fullName>
    </submittedName>
</protein>
<proteinExistence type="predicted"/>
<sequence length="563" mass="63005">MNPWGLSEPGANNPSTSHPAIIPPAELQAQIDQMVKAAVEVSLKGVAASVKKKKSSSTSKNPAISTKGTPDKGKATQTRRVSVLPEGTSRPALSTPKRSDRSKSAPPEISNSVGKKPNKVLKSIKESKNAVFIHIKMLWGLLKSDSVPEAPDLGDLQEFYHNFSREDHINQAAATGSSRHELINTSEVQILKDARTGRIRIGNSYLNVGDNFIRYAKGLMARLGFRVWRPNLDEDSNSLYNSACRIAAVTTFQELAGAKAYAYLNINPEAVQNMAFLIQSYNHFVHFLMLEKFKKEQKEAGKLKKDVRHKNVQKNRERLAASRLEFAIINKLPERYQKILTPISAHSDDEAVEGKGFFKIKTLPYRSDNANRFFRQLDILMIKAAEQQPNIRRRIRKLPKNPEMSTYTAAPTGLPIDFYDPKWYLELTSSQQQKIPDLTNVAFLPDASKSLLPKAQRHLNPYGLVASTTSEDSDGEGGEEGEDENDEGEGIDLDGTSPDVSEDEFYEEGDAGDLYNKPIEENDGDDETDDEQDEDYEEENDDERSEAHHRPMEGVEEDEEVWA</sequence>
<feature type="compositionally biased region" description="Acidic residues" evidence="1">
    <location>
        <begin position="471"/>
        <end position="492"/>
    </location>
</feature>
<dbReference type="AlphaFoldDB" id="E3K6G9"/>